<dbReference type="OrthoDB" id="9999960at2759"/>
<comment type="caution">
    <text evidence="5">The sequence shown here is derived from an EMBL/GenBank/DDBJ whole genome shotgun (WGS) entry which is preliminary data.</text>
</comment>
<evidence type="ECO:0000256" key="1">
    <source>
        <dbReference type="ARBA" id="ARBA00022737"/>
    </source>
</evidence>
<dbReference type="PANTHER" id="PTHR45641:SF19">
    <property type="entry name" value="NEPHROCYSTIN-3"/>
    <property type="match status" value="1"/>
</dbReference>
<accession>A0A815U3Q9</accession>
<dbReference type="Pfam" id="PF13424">
    <property type="entry name" value="TPR_12"/>
    <property type="match status" value="1"/>
</dbReference>
<evidence type="ECO:0000313" key="8">
    <source>
        <dbReference type="Proteomes" id="UP000663877"/>
    </source>
</evidence>
<dbReference type="InterPro" id="IPR011990">
    <property type="entry name" value="TPR-like_helical_dom_sf"/>
</dbReference>
<keyword evidence="7" id="KW-1185">Reference proteome</keyword>
<evidence type="ECO:0000313" key="5">
    <source>
        <dbReference type="EMBL" id="CAF1511090.1"/>
    </source>
</evidence>
<dbReference type="SUPFAM" id="SSF48452">
    <property type="entry name" value="TPR-like"/>
    <property type="match status" value="1"/>
</dbReference>
<dbReference type="AlphaFoldDB" id="A0A815U3Q9"/>
<name>A0A815U3Q9_9BILA</name>
<dbReference type="SMART" id="SM00028">
    <property type="entry name" value="TPR"/>
    <property type="match status" value="2"/>
</dbReference>
<dbReference type="EMBL" id="CAJNOI010003246">
    <property type="protein sequence ID" value="CAF1511090.1"/>
    <property type="molecule type" value="Genomic_DNA"/>
</dbReference>
<dbReference type="Proteomes" id="UP000663832">
    <property type="component" value="Unassembled WGS sequence"/>
</dbReference>
<dbReference type="InterPro" id="IPR019734">
    <property type="entry name" value="TPR_rpt"/>
</dbReference>
<evidence type="ECO:0000256" key="4">
    <source>
        <dbReference type="SAM" id="MobiDB-lite"/>
    </source>
</evidence>
<evidence type="ECO:0000313" key="6">
    <source>
        <dbReference type="EMBL" id="CAF1647343.1"/>
    </source>
</evidence>
<keyword evidence="2 3" id="KW-0802">TPR repeat</keyword>
<gene>
    <name evidence="5" type="ORF">BJG266_LOCUS43727</name>
    <name evidence="6" type="ORF">QVE165_LOCUS60657</name>
</gene>
<proteinExistence type="predicted"/>
<dbReference type="Gene3D" id="1.25.40.10">
    <property type="entry name" value="Tetratricopeptide repeat domain"/>
    <property type="match status" value="1"/>
</dbReference>
<evidence type="ECO:0000313" key="7">
    <source>
        <dbReference type="Proteomes" id="UP000663832"/>
    </source>
</evidence>
<feature type="compositionally biased region" description="Polar residues" evidence="4">
    <location>
        <begin position="1"/>
        <end position="11"/>
    </location>
</feature>
<keyword evidence="1" id="KW-0677">Repeat</keyword>
<feature type="region of interest" description="Disordered" evidence="4">
    <location>
        <begin position="1"/>
        <end position="29"/>
    </location>
</feature>
<feature type="repeat" description="TPR" evidence="3">
    <location>
        <begin position="518"/>
        <end position="551"/>
    </location>
</feature>
<evidence type="ECO:0000256" key="3">
    <source>
        <dbReference type="PROSITE-ProRule" id="PRU00339"/>
    </source>
</evidence>
<reference evidence="5" key="1">
    <citation type="submission" date="2021-02" db="EMBL/GenBank/DDBJ databases">
        <authorList>
            <person name="Nowell W R."/>
        </authorList>
    </citation>
    <scope>NUCLEOTIDE SEQUENCE</scope>
</reference>
<sequence length="578" mass="66529">MGCSQSKSTGLSVEPIEPASSSKSAKFRPIPQQQSDRIVEDCIIIWVLNDSSIDVELEKAKLRHIVSTIKIFTDRDQCVAYIMNIRVEKIFLIVPTEESFVDSIRNLPQLEKIYILDSSFRENDKNINIIPASSNIFYDIDSLCKQLEIDVDLCELDLIVLTASAPISQDDTISANLKKQGATFLYAQFIREINFRLKFDNNAKNEFVNFCRIHYVNNPEQLHMIDEFEANYRPQKALLWLTRPGFIWRVLQRMQRTFEIDILYKLGFLVKHAHTQLNIFHENNSFLTENILVVYRGKTMFNDKFNSLVKNNLHGLISFNNFFTAHMDKTVSLDFIHRRLIALPNVTGVLFEIYVNPTTYSIRSPFASLDKVHGDDKVNTNGVLFGLNTVFRIDSIEEFTDESVGILWNVKLTLIADDDPQLLRLVAPLRSNEVHANPLSYMGKLFMEMGEYMRAEQFFLGMLQDTSVLNQPRRLVRVHNGLAANYMLKGDYIKALEQSQQALDVSLSYLPPQHTDLAPLYDAIGKSYFHLNDYQKAIENYERAADLIALNPQLSNDQFITDLKVRIDSTKKLLNNKQ</sequence>
<dbReference type="Proteomes" id="UP000663877">
    <property type="component" value="Unassembled WGS sequence"/>
</dbReference>
<dbReference type="EMBL" id="CAJNOM010003592">
    <property type="protein sequence ID" value="CAF1647343.1"/>
    <property type="molecule type" value="Genomic_DNA"/>
</dbReference>
<dbReference type="SUPFAM" id="SSF56399">
    <property type="entry name" value="ADP-ribosylation"/>
    <property type="match status" value="1"/>
</dbReference>
<protein>
    <submittedName>
        <fullName evidence="5">Uncharacterized protein</fullName>
    </submittedName>
</protein>
<evidence type="ECO:0000256" key="2">
    <source>
        <dbReference type="ARBA" id="ARBA00022803"/>
    </source>
</evidence>
<dbReference type="PANTHER" id="PTHR45641">
    <property type="entry name" value="TETRATRICOPEPTIDE REPEAT PROTEIN (AFU_ORTHOLOGUE AFUA_6G03870)"/>
    <property type="match status" value="1"/>
</dbReference>
<dbReference type="PROSITE" id="PS50005">
    <property type="entry name" value="TPR"/>
    <property type="match status" value="1"/>
</dbReference>
<organism evidence="5 8">
    <name type="scientific">Adineta steineri</name>
    <dbReference type="NCBI Taxonomy" id="433720"/>
    <lineage>
        <taxon>Eukaryota</taxon>
        <taxon>Metazoa</taxon>
        <taxon>Spiralia</taxon>
        <taxon>Gnathifera</taxon>
        <taxon>Rotifera</taxon>
        <taxon>Eurotatoria</taxon>
        <taxon>Bdelloidea</taxon>
        <taxon>Adinetida</taxon>
        <taxon>Adinetidae</taxon>
        <taxon>Adineta</taxon>
    </lineage>
</organism>